<dbReference type="RefSeq" id="WP_035421846.1">
    <property type="nucleotide sequence ID" value="NZ_JAFBCV010000023.1"/>
</dbReference>
<comment type="caution">
    <text evidence="1">The sequence shown here is derived from an EMBL/GenBank/DDBJ whole genome shotgun (WGS) entry which is preliminary data.</text>
</comment>
<gene>
    <name evidence="1" type="ORF">JOC54_004469</name>
</gene>
<dbReference type="Pfam" id="PF07972">
    <property type="entry name" value="Flavodoxin_NdrI"/>
    <property type="match status" value="1"/>
</dbReference>
<sequence length="130" mass="14426">MKILFDSRTGNVKRFTEKLSLHCEQITKDTEVDEPFILITYTTGFGDLSAKTRHFLENNHGWLKGVAASGNRIWGDRFARSAHTIADTYGVPIIHTFELSGTSNDVHTFTQGVYSIDNINTTSSTKVGSA</sequence>
<dbReference type="InterPro" id="IPR029039">
    <property type="entry name" value="Flavoprotein-like_sf"/>
</dbReference>
<keyword evidence="2" id="KW-1185">Reference proteome</keyword>
<name>A0ABS2T064_9BACI</name>
<organism evidence="1 2">
    <name type="scientific">Shouchella xiaoxiensis</name>
    <dbReference type="NCBI Taxonomy" id="766895"/>
    <lineage>
        <taxon>Bacteria</taxon>
        <taxon>Bacillati</taxon>
        <taxon>Bacillota</taxon>
        <taxon>Bacilli</taxon>
        <taxon>Bacillales</taxon>
        <taxon>Bacillaceae</taxon>
        <taxon>Shouchella</taxon>
    </lineage>
</organism>
<evidence type="ECO:0000313" key="2">
    <source>
        <dbReference type="Proteomes" id="UP001179280"/>
    </source>
</evidence>
<dbReference type="Proteomes" id="UP001179280">
    <property type="component" value="Unassembled WGS sequence"/>
</dbReference>
<protein>
    <submittedName>
        <fullName evidence="1">Protein involved in ribonucleotide reduction</fullName>
    </submittedName>
</protein>
<dbReference type="NCBIfam" id="TIGR00333">
    <property type="entry name" value="nrdI"/>
    <property type="match status" value="1"/>
</dbReference>
<reference evidence="1" key="1">
    <citation type="submission" date="2021-01" db="EMBL/GenBank/DDBJ databases">
        <title>Genomic Encyclopedia of Type Strains, Phase IV (KMG-IV): sequencing the most valuable type-strain genomes for metagenomic binning, comparative biology and taxonomic classification.</title>
        <authorList>
            <person name="Goeker M."/>
        </authorList>
    </citation>
    <scope>NUCLEOTIDE SEQUENCE</scope>
    <source>
        <strain evidence="1">DSM 21943</strain>
    </source>
</reference>
<dbReference type="PANTHER" id="PTHR37297:SF1">
    <property type="entry name" value="PROTEIN NRDI"/>
    <property type="match status" value="1"/>
</dbReference>
<dbReference type="SUPFAM" id="SSF52218">
    <property type="entry name" value="Flavoproteins"/>
    <property type="match status" value="1"/>
</dbReference>
<proteinExistence type="predicted"/>
<accession>A0ABS2T064</accession>
<dbReference type="Gene3D" id="3.40.50.360">
    <property type="match status" value="1"/>
</dbReference>
<dbReference type="PANTHER" id="PTHR37297">
    <property type="entry name" value="PROTEIN NRDI"/>
    <property type="match status" value="1"/>
</dbReference>
<dbReference type="InterPro" id="IPR004465">
    <property type="entry name" value="RNR_NrdI"/>
</dbReference>
<dbReference type="EMBL" id="JAFBCV010000023">
    <property type="protein sequence ID" value="MBM7841168.1"/>
    <property type="molecule type" value="Genomic_DNA"/>
</dbReference>
<evidence type="ECO:0000313" key="1">
    <source>
        <dbReference type="EMBL" id="MBM7841168.1"/>
    </source>
</evidence>
<dbReference type="PIRSF" id="PIRSF005087">
    <property type="entry name" value="NrdI"/>
    <property type="match status" value="1"/>
</dbReference>